<comment type="caution">
    <text evidence="3">The sequence shown here is derived from an EMBL/GenBank/DDBJ whole genome shotgun (WGS) entry which is preliminary data.</text>
</comment>
<feature type="compositionally biased region" description="Low complexity" evidence="2">
    <location>
        <begin position="14"/>
        <end position="27"/>
    </location>
</feature>
<gene>
    <name evidence="3" type="ORF">Tcan_04127</name>
</gene>
<dbReference type="Proteomes" id="UP000031036">
    <property type="component" value="Unassembled WGS sequence"/>
</dbReference>
<feature type="region of interest" description="Disordered" evidence="2">
    <location>
        <begin position="1"/>
        <end position="54"/>
    </location>
</feature>
<reference evidence="3 4" key="1">
    <citation type="submission" date="2014-11" db="EMBL/GenBank/DDBJ databases">
        <title>Genetic blueprint of the zoonotic pathogen Toxocara canis.</title>
        <authorList>
            <person name="Zhu X.-Q."/>
            <person name="Korhonen P.K."/>
            <person name="Cai H."/>
            <person name="Young N.D."/>
            <person name="Nejsum P."/>
            <person name="von Samson-Himmelstjerna G."/>
            <person name="Boag P.R."/>
            <person name="Tan P."/>
            <person name="Li Q."/>
            <person name="Min J."/>
            <person name="Yang Y."/>
            <person name="Wang X."/>
            <person name="Fang X."/>
            <person name="Hall R.S."/>
            <person name="Hofmann A."/>
            <person name="Sternberg P.W."/>
            <person name="Jex A.R."/>
            <person name="Gasser R.B."/>
        </authorList>
    </citation>
    <scope>NUCLEOTIDE SEQUENCE [LARGE SCALE GENOMIC DNA]</scope>
    <source>
        <strain evidence="3">PN_DK_2014</strain>
    </source>
</reference>
<keyword evidence="1" id="KW-0175">Coiled coil</keyword>
<name>A0A0B2VWD6_TOXCA</name>
<organism evidence="3 4">
    <name type="scientific">Toxocara canis</name>
    <name type="common">Canine roundworm</name>
    <dbReference type="NCBI Taxonomy" id="6265"/>
    <lineage>
        <taxon>Eukaryota</taxon>
        <taxon>Metazoa</taxon>
        <taxon>Ecdysozoa</taxon>
        <taxon>Nematoda</taxon>
        <taxon>Chromadorea</taxon>
        <taxon>Rhabditida</taxon>
        <taxon>Spirurina</taxon>
        <taxon>Ascaridomorpha</taxon>
        <taxon>Ascaridoidea</taxon>
        <taxon>Toxocaridae</taxon>
        <taxon>Toxocara</taxon>
    </lineage>
</organism>
<accession>A0A0B2VWD6</accession>
<sequence length="236" mass="27427">MAASWLRRSDRRNTSSSSSSVSSWSPRSDLEIERRQRSCEPESESPPSYAVVEDSKGNLVSKALNVIWPERPEKGRYSLDEYKKRKARERELRQEKDERIARKRERRRRLKREAIQKSHIGSTASPILQSEGDHKSEINLNSTSRFVGVMAHSQLRRHLRPTQFCLYYARPETITSIAEVPIQMPLKLAYMSTSGKLYEFGFNAVHLRNAGRCWQLNVEPFNLNRCDRLSNSMNPM</sequence>
<dbReference type="EMBL" id="JPKZ01000843">
    <property type="protein sequence ID" value="KHN85235.1"/>
    <property type="molecule type" value="Genomic_DNA"/>
</dbReference>
<evidence type="ECO:0000256" key="2">
    <source>
        <dbReference type="SAM" id="MobiDB-lite"/>
    </source>
</evidence>
<proteinExistence type="predicted"/>
<evidence type="ECO:0000313" key="4">
    <source>
        <dbReference type="Proteomes" id="UP000031036"/>
    </source>
</evidence>
<feature type="compositionally biased region" description="Basic and acidic residues" evidence="2">
    <location>
        <begin position="28"/>
        <end position="40"/>
    </location>
</feature>
<dbReference type="PANTHER" id="PTHR31128:SF6">
    <property type="entry name" value="SH2 DOMAIN-CONTAINING PROTEIN"/>
    <property type="match status" value="1"/>
</dbReference>
<evidence type="ECO:0000313" key="3">
    <source>
        <dbReference type="EMBL" id="KHN85235.1"/>
    </source>
</evidence>
<dbReference type="AlphaFoldDB" id="A0A0B2VWD6"/>
<evidence type="ECO:0000256" key="1">
    <source>
        <dbReference type="SAM" id="Coils"/>
    </source>
</evidence>
<protein>
    <submittedName>
        <fullName evidence="3">Uncharacterized protein</fullName>
    </submittedName>
</protein>
<keyword evidence="4" id="KW-1185">Reference proteome</keyword>
<dbReference type="PANTHER" id="PTHR31128">
    <property type="entry name" value="PROTEIN CBR-CLEC-135-RELATED"/>
    <property type="match status" value="1"/>
</dbReference>
<feature type="coiled-coil region" evidence="1">
    <location>
        <begin position="79"/>
        <end position="113"/>
    </location>
</feature>
<dbReference type="OMA" id="FYMRPES"/>
<dbReference type="OrthoDB" id="5809669at2759"/>